<comment type="catalytic activity">
    <reaction evidence="6">
        <text>L-aspartate + 2-oxoglutarate = oxaloacetate + L-glutamate</text>
        <dbReference type="Rhea" id="RHEA:21824"/>
        <dbReference type="ChEBI" id="CHEBI:16452"/>
        <dbReference type="ChEBI" id="CHEBI:16810"/>
        <dbReference type="ChEBI" id="CHEBI:29985"/>
        <dbReference type="ChEBI" id="CHEBI:29991"/>
        <dbReference type="EC" id="2.6.1.1"/>
    </reaction>
</comment>
<name>A0A1I6DH15_9RHOB</name>
<keyword evidence="10" id="KW-1185">Reference proteome</keyword>
<dbReference type="GO" id="GO:0006520">
    <property type="term" value="P:amino acid metabolic process"/>
    <property type="evidence" value="ECO:0007669"/>
    <property type="project" value="InterPro"/>
</dbReference>
<keyword evidence="5" id="KW-0663">Pyridoxal phosphate</keyword>
<evidence type="ECO:0000256" key="7">
    <source>
        <dbReference type="RuleBase" id="RU000481"/>
    </source>
</evidence>
<dbReference type="InterPro" id="IPR050596">
    <property type="entry name" value="AspAT/PAT-like"/>
</dbReference>
<dbReference type="InterPro" id="IPR004838">
    <property type="entry name" value="NHTrfase_class1_PyrdxlP-BS"/>
</dbReference>
<gene>
    <name evidence="9" type="ORF">SAMN04515673_103207</name>
</gene>
<dbReference type="InterPro" id="IPR015424">
    <property type="entry name" value="PyrdxlP-dep_Trfase"/>
</dbReference>
<dbReference type="PROSITE" id="PS00105">
    <property type="entry name" value="AA_TRANSFER_CLASS_1"/>
    <property type="match status" value="1"/>
</dbReference>
<keyword evidence="9" id="KW-0670">Pyruvate</keyword>
<comment type="cofactor">
    <cofactor evidence="1 7">
        <name>pyridoxal 5'-phosphate</name>
        <dbReference type="ChEBI" id="CHEBI:597326"/>
    </cofactor>
</comment>
<proteinExistence type="inferred from homology"/>
<dbReference type="EMBL" id="FOYI01000003">
    <property type="protein sequence ID" value="SFR04612.1"/>
    <property type="molecule type" value="Genomic_DNA"/>
</dbReference>
<organism evidence="9 10">
    <name type="scientific">Poseidonocella sedimentorum</name>
    <dbReference type="NCBI Taxonomy" id="871652"/>
    <lineage>
        <taxon>Bacteria</taxon>
        <taxon>Pseudomonadati</taxon>
        <taxon>Pseudomonadota</taxon>
        <taxon>Alphaproteobacteria</taxon>
        <taxon>Rhodobacterales</taxon>
        <taxon>Roseobacteraceae</taxon>
        <taxon>Poseidonocella</taxon>
    </lineage>
</organism>
<dbReference type="Proteomes" id="UP000199302">
    <property type="component" value="Unassembled WGS sequence"/>
</dbReference>
<dbReference type="Gene3D" id="3.40.640.10">
    <property type="entry name" value="Type I PLP-dependent aspartate aminotransferase-like (Major domain)"/>
    <property type="match status" value="1"/>
</dbReference>
<dbReference type="Pfam" id="PF00155">
    <property type="entry name" value="Aminotran_1_2"/>
    <property type="match status" value="1"/>
</dbReference>
<protein>
    <recommendedName>
        <fullName evidence="7">Aminotransferase</fullName>
        <ecNumber evidence="7">2.6.1.-</ecNumber>
    </recommendedName>
</protein>
<dbReference type="GO" id="GO:0030170">
    <property type="term" value="F:pyridoxal phosphate binding"/>
    <property type="evidence" value="ECO:0007669"/>
    <property type="project" value="InterPro"/>
</dbReference>
<sequence length="392" mass="41381">MRVSARVSGINGGGSDGWEVFGLARQMIAMGHDVVELTIGEHDIRTDPRILEAMHDAARGGATGYAGIRGIAPLREEVARRVSARTGVETAPEEVLITPGGQAALFAAHMAACDAGARALFVDPYYATYPGTIRSAGAVPVPVAAGPEDGFLPRGAALRGPARDAASLLINTPNNPTGAVYPRQTLEEIAEVCREADLWLISDEVYDTQVWRGAHLSPRALPGMAERTLVVGSMSKSHAMTGSRIGWLVAPEPVIDALSNLATNTTYGVAGFVQRAALFALRAGSELEDEIAAPFRRRDARAREILGRSAVLRVVPGDGAMYVMVDVRRTGLSGDAFARGLLEAHRIAVMPGESFGAAAAGHVRIALTVADDVLCRALETLVQYADRRADAA</sequence>
<accession>A0A1I6DH15</accession>
<evidence type="ECO:0000256" key="6">
    <source>
        <dbReference type="ARBA" id="ARBA00049185"/>
    </source>
</evidence>
<evidence type="ECO:0000256" key="4">
    <source>
        <dbReference type="ARBA" id="ARBA00022679"/>
    </source>
</evidence>
<feature type="domain" description="Aminotransferase class I/classII large" evidence="8">
    <location>
        <begin position="33"/>
        <end position="380"/>
    </location>
</feature>
<evidence type="ECO:0000259" key="8">
    <source>
        <dbReference type="Pfam" id="PF00155"/>
    </source>
</evidence>
<comment type="similarity">
    <text evidence="2 7">Belongs to the class-I pyridoxal-phosphate-dependent aminotransferase family.</text>
</comment>
<dbReference type="PANTHER" id="PTHR46383">
    <property type="entry name" value="ASPARTATE AMINOTRANSFERASE"/>
    <property type="match status" value="1"/>
</dbReference>
<dbReference type="EC" id="2.6.1.-" evidence="7"/>
<evidence type="ECO:0000256" key="5">
    <source>
        <dbReference type="ARBA" id="ARBA00022898"/>
    </source>
</evidence>
<reference evidence="9 10" key="1">
    <citation type="submission" date="2016-10" db="EMBL/GenBank/DDBJ databases">
        <authorList>
            <person name="de Groot N.N."/>
        </authorList>
    </citation>
    <scope>NUCLEOTIDE SEQUENCE [LARGE SCALE GENOMIC DNA]</scope>
    <source>
        <strain evidence="10">KMM 9023,NRIC 0796,JCM 17311,KCTC 23692</strain>
    </source>
</reference>
<evidence type="ECO:0000313" key="9">
    <source>
        <dbReference type="EMBL" id="SFR04612.1"/>
    </source>
</evidence>
<dbReference type="STRING" id="871652.SAMN04515673_103207"/>
<evidence type="ECO:0000313" key="10">
    <source>
        <dbReference type="Proteomes" id="UP000199302"/>
    </source>
</evidence>
<keyword evidence="4 7" id="KW-0808">Transferase</keyword>
<dbReference type="GO" id="GO:0004069">
    <property type="term" value="F:L-aspartate:2-oxoglutarate aminotransferase activity"/>
    <property type="evidence" value="ECO:0007669"/>
    <property type="project" value="UniProtKB-EC"/>
</dbReference>
<evidence type="ECO:0000256" key="1">
    <source>
        <dbReference type="ARBA" id="ARBA00001933"/>
    </source>
</evidence>
<dbReference type="RefSeq" id="WP_092078100.1">
    <property type="nucleotide sequence ID" value="NZ_FOYI01000003.1"/>
</dbReference>
<evidence type="ECO:0000256" key="2">
    <source>
        <dbReference type="ARBA" id="ARBA00007441"/>
    </source>
</evidence>
<dbReference type="OrthoDB" id="9763453at2"/>
<dbReference type="SUPFAM" id="SSF53383">
    <property type="entry name" value="PLP-dependent transferases"/>
    <property type="match status" value="1"/>
</dbReference>
<dbReference type="CDD" id="cd00609">
    <property type="entry name" value="AAT_like"/>
    <property type="match status" value="1"/>
</dbReference>
<dbReference type="InterPro" id="IPR004839">
    <property type="entry name" value="Aminotransferase_I/II_large"/>
</dbReference>
<keyword evidence="3 7" id="KW-0032">Aminotransferase</keyword>
<dbReference type="PANTHER" id="PTHR46383:SF1">
    <property type="entry name" value="ASPARTATE AMINOTRANSFERASE"/>
    <property type="match status" value="1"/>
</dbReference>
<evidence type="ECO:0000256" key="3">
    <source>
        <dbReference type="ARBA" id="ARBA00022576"/>
    </source>
</evidence>
<dbReference type="InterPro" id="IPR015421">
    <property type="entry name" value="PyrdxlP-dep_Trfase_major"/>
</dbReference>
<dbReference type="AlphaFoldDB" id="A0A1I6DH15"/>